<name>B5LPQ4_9CAUD</name>
<dbReference type="PROSITE" id="PS51257">
    <property type="entry name" value="PROKAR_LIPOPROTEIN"/>
    <property type="match status" value="1"/>
</dbReference>
<evidence type="ECO:0000313" key="3">
    <source>
        <dbReference type="Proteomes" id="UP000002340"/>
    </source>
</evidence>
<feature type="transmembrane region" description="Helical" evidence="1">
    <location>
        <begin position="6"/>
        <end position="23"/>
    </location>
</feature>
<protein>
    <submittedName>
        <fullName evidence="2">Uncharacterized protein</fullName>
    </submittedName>
</protein>
<dbReference type="KEGG" id="vg:6803935"/>
<dbReference type="RefSeq" id="YP_002154368.1">
    <property type="nucleotide sequence ID" value="NC_011167.1"/>
</dbReference>
<dbReference type="GeneID" id="6803935"/>
<organism evidence="2 3">
    <name type="scientific">Bacillus phage IEBH</name>
    <dbReference type="NCBI Taxonomy" id="2884422"/>
    <lineage>
        <taxon>Viruses</taxon>
        <taxon>Duplodnaviria</taxon>
        <taxon>Heunggongvirae</taxon>
        <taxon>Uroviricota</taxon>
        <taxon>Caudoviricetes</taxon>
        <taxon>Cecivirus</taxon>
        <taxon>Cecivirus IEBH</taxon>
    </lineage>
</organism>
<proteinExistence type="predicted"/>
<accession>B5LPQ4</accession>
<reference evidence="2 3" key="1">
    <citation type="submission" date="2008-07" db="EMBL/GenBank/DDBJ databases">
        <title>Siphoviridae phage from Bacillus thurigiensis.</title>
        <authorList>
            <person name="Dreze P.-A."/>
            <person name="Smeesters P."/>
            <person name="Van Melderen L."/>
        </authorList>
    </citation>
    <scope>NUCLEOTIDE SEQUENCE [LARGE SCALE GENOMIC DNA]</scope>
</reference>
<dbReference type="EMBL" id="EU874396">
    <property type="protein sequence ID" value="ACH42300.1"/>
    <property type="molecule type" value="Genomic_DNA"/>
</dbReference>
<sequence>MIKSIAIIVGAAVILVVSCLLLRKDKRKKQMEREIREERLKFVRKKFAEYLERKDKE</sequence>
<evidence type="ECO:0000313" key="2">
    <source>
        <dbReference type="EMBL" id="ACH42300.1"/>
    </source>
</evidence>
<evidence type="ECO:0000256" key="1">
    <source>
        <dbReference type="SAM" id="Phobius"/>
    </source>
</evidence>
<dbReference type="Proteomes" id="UP000002340">
    <property type="component" value="Segment"/>
</dbReference>
<keyword evidence="3" id="KW-1185">Reference proteome</keyword>
<keyword evidence="1" id="KW-0472">Membrane</keyword>
<keyword evidence="1" id="KW-0812">Transmembrane</keyword>
<keyword evidence="1" id="KW-1133">Transmembrane helix</keyword>